<protein>
    <submittedName>
        <fullName evidence="3">Uncharacterized protein</fullName>
    </submittedName>
</protein>
<proteinExistence type="predicted"/>
<feature type="region of interest" description="Disordered" evidence="1">
    <location>
        <begin position="1"/>
        <end position="27"/>
    </location>
</feature>
<organism evidence="3 4">
    <name type="scientific">Sphingomonas guangdongensis</name>
    <dbReference type="NCBI Taxonomy" id="1141890"/>
    <lineage>
        <taxon>Bacteria</taxon>
        <taxon>Pseudomonadati</taxon>
        <taxon>Pseudomonadota</taxon>
        <taxon>Alphaproteobacteria</taxon>
        <taxon>Sphingomonadales</taxon>
        <taxon>Sphingomonadaceae</taxon>
        <taxon>Sphingomonas</taxon>
    </lineage>
</organism>
<accession>A0A285R1N1</accession>
<feature type="compositionally biased region" description="Pro residues" evidence="1">
    <location>
        <begin position="9"/>
        <end position="22"/>
    </location>
</feature>
<reference evidence="3 4" key="1">
    <citation type="submission" date="2017-07" db="EMBL/GenBank/DDBJ databases">
        <authorList>
            <person name="Sun Z.S."/>
            <person name="Albrecht U."/>
            <person name="Echele G."/>
            <person name="Lee C.C."/>
        </authorList>
    </citation>
    <scope>NUCLEOTIDE SEQUENCE [LARGE SCALE GENOMIC DNA]</scope>
    <source>
        <strain evidence="3 4">CGMCC 1.12672</strain>
    </source>
</reference>
<keyword evidence="2" id="KW-0472">Membrane</keyword>
<evidence type="ECO:0000256" key="1">
    <source>
        <dbReference type="SAM" id="MobiDB-lite"/>
    </source>
</evidence>
<dbReference type="EMBL" id="OBMI01000003">
    <property type="protein sequence ID" value="SOB87678.1"/>
    <property type="molecule type" value="Genomic_DNA"/>
</dbReference>
<dbReference type="Proteomes" id="UP000219494">
    <property type="component" value="Unassembled WGS sequence"/>
</dbReference>
<keyword evidence="2" id="KW-1133">Transmembrane helix</keyword>
<keyword evidence="2" id="KW-0812">Transmembrane</keyword>
<feature type="transmembrane region" description="Helical" evidence="2">
    <location>
        <begin position="36"/>
        <end position="62"/>
    </location>
</feature>
<evidence type="ECO:0000313" key="3">
    <source>
        <dbReference type="EMBL" id="SOB87678.1"/>
    </source>
</evidence>
<evidence type="ECO:0000313" key="4">
    <source>
        <dbReference type="Proteomes" id="UP000219494"/>
    </source>
</evidence>
<keyword evidence="4" id="KW-1185">Reference proteome</keyword>
<evidence type="ECO:0000256" key="2">
    <source>
        <dbReference type="SAM" id="Phobius"/>
    </source>
</evidence>
<sequence length="66" mass="7402">MFMDFRDQTPPPRWTPPPPARPPKLSQAEERNLTRLILAFLLFSLLAPIGGSTVVIGVRAAWQALF</sequence>
<name>A0A285R1N1_9SPHN</name>
<dbReference type="AlphaFoldDB" id="A0A285R1N1"/>
<dbReference type="RefSeq" id="WP_097064644.1">
    <property type="nucleotide sequence ID" value="NZ_OBMI01000003.1"/>
</dbReference>
<gene>
    <name evidence="3" type="ORF">SAMN06297144_2814</name>
</gene>